<protein>
    <submittedName>
        <fullName evidence="1">Uncharacterized protein</fullName>
    </submittedName>
</protein>
<dbReference type="Proteomes" id="UP000327013">
    <property type="component" value="Chromosome 5"/>
</dbReference>
<dbReference type="PANTHER" id="PTHR22894:SF5">
    <property type="entry name" value="RING-TYPE DOMAIN-CONTAINING PROTEIN"/>
    <property type="match status" value="1"/>
</dbReference>
<dbReference type="AlphaFoldDB" id="A0A5N6R5C7"/>
<accession>A0A5N6R5C7</accession>
<reference evidence="1 2" key="1">
    <citation type="submission" date="2019-06" db="EMBL/GenBank/DDBJ databases">
        <title>A chromosomal-level reference genome of Carpinus fangiana (Coryloideae, Betulaceae).</title>
        <authorList>
            <person name="Yang X."/>
            <person name="Wang Z."/>
            <person name="Zhang L."/>
            <person name="Hao G."/>
            <person name="Liu J."/>
            <person name="Yang Y."/>
        </authorList>
    </citation>
    <scope>NUCLEOTIDE SEQUENCE [LARGE SCALE GENOMIC DNA]</scope>
    <source>
        <strain evidence="1">Cfa_2016G</strain>
        <tissue evidence="1">Leaf</tissue>
    </source>
</reference>
<keyword evidence="2" id="KW-1185">Reference proteome</keyword>
<dbReference type="InterPro" id="IPR038896">
    <property type="entry name" value="RNF170"/>
</dbReference>
<gene>
    <name evidence="1" type="ORF">FH972_012955</name>
</gene>
<dbReference type="OrthoDB" id="9049620at2759"/>
<evidence type="ECO:0000313" key="1">
    <source>
        <dbReference type="EMBL" id="KAE8056162.1"/>
    </source>
</evidence>
<proteinExistence type="predicted"/>
<dbReference type="EMBL" id="CM017325">
    <property type="protein sequence ID" value="KAE8056162.1"/>
    <property type="molecule type" value="Genomic_DNA"/>
</dbReference>
<dbReference type="GO" id="GO:0061630">
    <property type="term" value="F:ubiquitin protein ligase activity"/>
    <property type="evidence" value="ECO:0007669"/>
    <property type="project" value="InterPro"/>
</dbReference>
<organism evidence="1 2">
    <name type="scientific">Carpinus fangiana</name>
    <dbReference type="NCBI Taxonomy" id="176857"/>
    <lineage>
        <taxon>Eukaryota</taxon>
        <taxon>Viridiplantae</taxon>
        <taxon>Streptophyta</taxon>
        <taxon>Embryophyta</taxon>
        <taxon>Tracheophyta</taxon>
        <taxon>Spermatophyta</taxon>
        <taxon>Magnoliopsida</taxon>
        <taxon>eudicotyledons</taxon>
        <taxon>Gunneridae</taxon>
        <taxon>Pentapetalae</taxon>
        <taxon>rosids</taxon>
        <taxon>fabids</taxon>
        <taxon>Fagales</taxon>
        <taxon>Betulaceae</taxon>
        <taxon>Carpinus</taxon>
    </lineage>
</organism>
<evidence type="ECO:0000313" key="2">
    <source>
        <dbReference type="Proteomes" id="UP000327013"/>
    </source>
</evidence>
<sequence length="250" mass="27329">MATSTLLVKPIAPTGSAAIVLCLFGIMGQQFSHVDAPYVVVKFPCWSLESGGASLRRRHDPEVAEILGKVETYNRLFSGHTNGLIQRMQDLPFYLRRLLRELMDPRRSLPLVIRARVYIAVVKSFSSGKREGGDFVAACLSPKGEWIYCIGEDSKLVLEKLVIEHTALEMEGSLAEELYSESLKLSKIDLGSSSTAISKEVDAQGLDVAVSGSVEMPKGDLWAIFAILSTVISYCAETYFTVAHSCGSAF</sequence>
<dbReference type="PANTHER" id="PTHR22894">
    <property type="entry name" value="RING-TYPE DOMAIN-CONTAINING PROTEIN"/>
    <property type="match status" value="1"/>
</dbReference>
<name>A0A5N6R5C7_9ROSI</name>